<comment type="cofactor">
    <cofactor evidence="2">
        <name>Mg(2+)</name>
        <dbReference type="ChEBI" id="CHEBI:18420"/>
    </cofactor>
</comment>
<evidence type="ECO:0000256" key="1">
    <source>
        <dbReference type="ARBA" id="ARBA00000815"/>
    </source>
</evidence>
<evidence type="ECO:0000256" key="4">
    <source>
        <dbReference type="ARBA" id="ARBA00011062"/>
    </source>
</evidence>
<comment type="similarity">
    <text evidence="4 9">Belongs to the SurE nucleotidase family.</text>
</comment>
<dbReference type="HAMAP" id="MF_00060">
    <property type="entry name" value="SurE"/>
    <property type="match status" value="1"/>
</dbReference>
<feature type="binding site" evidence="9">
    <location>
        <position position="10"/>
    </location>
    <ligand>
        <name>a divalent metal cation</name>
        <dbReference type="ChEBI" id="CHEBI:60240"/>
    </ligand>
</feature>
<dbReference type="InterPro" id="IPR002828">
    <property type="entry name" value="SurE-like_Pase/nucleotidase"/>
</dbReference>
<dbReference type="RefSeq" id="WP_023949458.1">
    <property type="nucleotide sequence ID" value="NZ_JAERIV010000004.1"/>
</dbReference>
<dbReference type="InterPro" id="IPR036523">
    <property type="entry name" value="SurE-like_sf"/>
</dbReference>
<feature type="binding site" evidence="9">
    <location>
        <position position="95"/>
    </location>
    <ligand>
        <name>a divalent metal cation</name>
        <dbReference type="ChEBI" id="CHEBI:60240"/>
    </ligand>
</feature>
<dbReference type="SUPFAM" id="SSF64167">
    <property type="entry name" value="SurE-like"/>
    <property type="match status" value="1"/>
</dbReference>
<evidence type="ECO:0000256" key="5">
    <source>
        <dbReference type="ARBA" id="ARBA00022490"/>
    </source>
</evidence>
<reference evidence="11 12" key="1">
    <citation type="submission" date="2018-06" db="EMBL/GenBank/DDBJ databases">
        <authorList>
            <consortium name="Pathogen Informatics"/>
            <person name="Doyle S."/>
        </authorList>
    </citation>
    <scope>NUCLEOTIDE SEQUENCE [LARGE SCALE GENOMIC DNA]</scope>
    <source>
        <strain evidence="11 12">NCTC13102</strain>
    </source>
</reference>
<comment type="function">
    <text evidence="9">Nucleotidase that shows phosphatase activity on nucleoside 5'-monophosphates.</text>
</comment>
<organism evidence="11 12">
    <name type="scientific">Helicobacter fennelliae</name>
    <dbReference type="NCBI Taxonomy" id="215"/>
    <lineage>
        <taxon>Bacteria</taxon>
        <taxon>Pseudomonadati</taxon>
        <taxon>Campylobacterota</taxon>
        <taxon>Epsilonproteobacteria</taxon>
        <taxon>Campylobacterales</taxon>
        <taxon>Helicobacteraceae</taxon>
        <taxon>Helicobacter</taxon>
    </lineage>
</organism>
<dbReference type="PANTHER" id="PTHR30457:SF12">
    <property type="entry name" value="5'_3'-NUCLEOTIDASE SURE"/>
    <property type="match status" value="1"/>
</dbReference>
<name>A0A2X3BDC2_9HELI</name>
<evidence type="ECO:0000256" key="7">
    <source>
        <dbReference type="ARBA" id="ARBA00022741"/>
    </source>
</evidence>
<feature type="domain" description="Survival protein SurE-like phosphatase/nucleotidase" evidence="10">
    <location>
        <begin position="4"/>
        <end position="190"/>
    </location>
</feature>
<protein>
    <recommendedName>
        <fullName evidence="9">5'-nucleotidase SurE</fullName>
        <ecNumber evidence="9">3.1.3.5</ecNumber>
    </recommendedName>
    <alternativeName>
        <fullName evidence="9">Nucleoside 5'-monophosphate phosphohydrolase</fullName>
    </alternativeName>
</protein>
<dbReference type="GO" id="GO:0004309">
    <property type="term" value="F:exopolyphosphatase activity"/>
    <property type="evidence" value="ECO:0007669"/>
    <property type="project" value="TreeGrafter"/>
</dbReference>
<dbReference type="NCBIfam" id="NF001494">
    <property type="entry name" value="PRK00346.2-4"/>
    <property type="match status" value="1"/>
</dbReference>
<sequence length="257" mass="28096">MKNILLTNDDGFDSKGLLALKDALSPLGRVLVVAPASEKSACGHGLSITKPLRFVRIDDDFYKLDDGTPTDCVYLALNAMYKEGKRPDLIVSGINIGSNMGEDVTYSGTVAGAMEGAIAGISSIAISQLVSDKNLAQSNDFTLAKKVIADLASKILECNPLPPRRFLNVNIPNTTTFKGYKTTELGIRLYGNDAKLSRNPRGEEYYWLGVHPLEWEERSRKILSDFNATKQGYVSITPLSINLTSYDDLDNVAKWLG</sequence>
<dbReference type="GO" id="GO:0000166">
    <property type="term" value="F:nucleotide binding"/>
    <property type="evidence" value="ECO:0007669"/>
    <property type="project" value="UniProtKB-KW"/>
</dbReference>
<proteinExistence type="inferred from homology"/>
<evidence type="ECO:0000256" key="8">
    <source>
        <dbReference type="ARBA" id="ARBA00022801"/>
    </source>
</evidence>
<evidence type="ECO:0000256" key="9">
    <source>
        <dbReference type="HAMAP-Rule" id="MF_00060"/>
    </source>
</evidence>
<dbReference type="EC" id="3.1.3.5" evidence="9"/>
<gene>
    <name evidence="9 11" type="primary">surE</name>
    <name evidence="11" type="ORF">NCTC13102_01077</name>
</gene>
<evidence type="ECO:0000256" key="6">
    <source>
        <dbReference type="ARBA" id="ARBA00022723"/>
    </source>
</evidence>
<feature type="binding site" evidence="9">
    <location>
        <position position="9"/>
    </location>
    <ligand>
        <name>a divalent metal cation</name>
        <dbReference type="ChEBI" id="CHEBI:60240"/>
    </ligand>
</feature>
<dbReference type="NCBIfam" id="NF001490">
    <property type="entry name" value="PRK00346.1-4"/>
    <property type="match status" value="1"/>
</dbReference>
<feature type="binding site" evidence="9">
    <location>
        <position position="40"/>
    </location>
    <ligand>
        <name>a divalent metal cation</name>
        <dbReference type="ChEBI" id="CHEBI:60240"/>
    </ligand>
</feature>
<dbReference type="Gene3D" id="3.40.1210.10">
    <property type="entry name" value="Survival protein SurE-like phosphatase/nucleotidase"/>
    <property type="match status" value="1"/>
</dbReference>
<dbReference type="Pfam" id="PF01975">
    <property type="entry name" value="SurE"/>
    <property type="match status" value="1"/>
</dbReference>
<dbReference type="EMBL" id="UAWL01000006">
    <property type="protein sequence ID" value="SQB98613.1"/>
    <property type="molecule type" value="Genomic_DNA"/>
</dbReference>
<accession>A0A2X3BDC2</accession>
<dbReference type="PANTHER" id="PTHR30457">
    <property type="entry name" value="5'-NUCLEOTIDASE SURE"/>
    <property type="match status" value="1"/>
</dbReference>
<dbReference type="InterPro" id="IPR030048">
    <property type="entry name" value="SurE"/>
</dbReference>
<comment type="catalytic activity">
    <reaction evidence="1 9">
        <text>a ribonucleoside 5'-phosphate + H2O = a ribonucleoside + phosphate</text>
        <dbReference type="Rhea" id="RHEA:12484"/>
        <dbReference type="ChEBI" id="CHEBI:15377"/>
        <dbReference type="ChEBI" id="CHEBI:18254"/>
        <dbReference type="ChEBI" id="CHEBI:43474"/>
        <dbReference type="ChEBI" id="CHEBI:58043"/>
        <dbReference type="EC" id="3.1.3.5"/>
    </reaction>
</comment>
<dbReference type="GO" id="GO:0008254">
    <property type="term" value="F:3'-nucleotidase activity"/>
    <property type="evidence" value="ECO:0007669"/>
    <property type="project" value="TreeGrafter"/>
</dbReference>
<keyword evidence="8 9" id="KW-0378">Hydrolase</keyword>
<evidence type="ECO:0000313" key="12">
    <source>
        <dbReference type="Proteomes" id="UP000250166"/>
    </source>
</evidence>
<evidence type="ECO:0000259" key="10">
    <source>
        <dbReference type="Pfam" id="PF01975"/>
    </source>
</evidence>
<comment type="subcellular location">
    <subcellularLocation>
        <location evidence="3 9">Cytoplasm</location>
    </subcellularLocation>
</comment>
<dbReference type="Proteomes" id="UP000250166">
    <property type="component" value="Unassembled WGS sequence"/>
</dbReference>
<keyword evidence="6 9" id="KW-0479">Metal-binding</keyword>
<evidence type="ECO:0000256" key="3">
    <source>
        <dbReference type="ARBA" id="ARBA00004496"/>
    </source>
</evidence>
<evidence type="ECO:0000313" key="11">
    <source>
        <dbReference type="EMBL" id="SQB98613.1"/>
    </source>
</evidence>
<dbReference type="FunFam" id="3.40.1210.10:FF:000001">
    <property type="entry name" value="5'/3'-nucleotidase SurE"/>
    <property type="match status" value="1"/>
</dbReference>
<dbReference type="GO" id="GO:0008253">
    <property type="term" value="F:5'-nucleotidase activity"/>
    <property type="evidence" value="ECO:0007669"/>
    <property type="project" value="UniProtKB-UniRule"/>
</dbReference>
<evidence type="ECO:0000256" key="2">
    <source>
        <dbReference type="ARBA" id="ARBA00001946"/>
    </source>
</evidence>
<dbReference type="AlphaFoldDB" id="A0A2X3BDC2"/>
<keyword evidence="5 9" id="KW-0963">Cytoplasm</keyword>
<dbReference type="NCBIfam" id="TIGR00087">
    <property type="entry name" value="surE"/>
    <property type="match status" value="1"/>
</dbReference>
<keyword evidence="7 9" id="KW-0547">Nucleotide-binding</keyword>
<dbReference type="GO" id="GO:0005737">
    <property type="term" value="C:cytoplasm"/>
    <property type="evidence" value="ECO:0007669"/>
    <property type="project" value="UniProtKB-SubCell"/>
</dbReference>
<comment type="cofactor">
    <cofactor evidence="9">
        <name>a divalent metal cation</name>
        <dbReference type="ChEBI" id="CHEBI:60240"/>
    </cofactor>
    <text evidence="9">Binds 1 divalent metal cation per subunit.</text>
</comment>
<dbReference type="GO" id="GO:0046872">
    <property type="term" value="F:metal ion binding"/>
    <property type="evidence" value="ECO:0007669"/>
    <property type="project" value="UniProtKB-UniRule"/>
</dbReference>